<sequence length="218" mass="24876">MPLQNNPPAKNTRSQRNQALLTPTVRAPLDCTPSAHQLSENLDRGPPMEGEEPFREGGMNLQDLMDITLELDTRYHERQKEKGSHKEKKPPVTGSNSLRPPQDSSSKKPHHKDEVFKEIKEFGEFFAISLLDVFQGDMDLHHLPFHASLEEQWDDEEEPEEIEDFPKVVPPANHHYLDVFSKVKAEKLPPHHACDHHIKLEGILPPAGFMYSLSNNES</sequence>
<proteinExistence type="predicted"/>
<organism evidence="2 3">
    <name type="scientific">Austropuccinia psidii MF-1</name>
    <dbReference type="NCBI Taxonomy" id="1389203"/>
    <lineage>
        <taxon>Eukaryota</taxon>
        <taxon>Fungi</taxon>
        <taxon>Dikarya</taxon>
        <taxon>Basidiomycota</taxon>
        <taxon>Pucciniomycotina</taxon>
        <taxon>Pucciniomycetes</taxon>
        <taxon>Pucciniales</taxon>
        <taxon>Sphaerophragmiaceae</taxon>
        <taxon>Austropuccinia</taxon>
    </lineage>
</organism>
<feature type="compositionally biased region" description="Polar residues" evidence="1">
    <location>
        <begin position="1"/>
        <end position="21"/>
    </location>
</feature>
<evidence type="ECO:0000313" key="2">
    <source>
        <dbReference type="EMBL" id="MBW0525849.1"/>
    </source>
</evidence>
<feature type="compositionally biased region" description="Basic and acidic residues" evidence="1">
    <location>
        <begin position="71"/>
        <end position="84"/>
    </location>
</feature>
<dbReference type="AlphaFoldDB" id="A0A9Q3I4N7"/>
<accession>A0A9Q3I4N7</accession>
<dbReference type="Proteomes" id="UP000765509">
    <property type="component" value="Unassembled WGS sequence"/>
</dbReference>
<keyword evidence="3" id="KW-1185">Reference proteome</keyword>
<evidence type="ECO:0000313" key="3">
    <source>
        <dbReference type="Proteomes" id="UP000765509"/>
    </source>
</evidence>
<feature type="compositionally biased region" description="Polar residues" evidence="1">
    <location>
        <begin position="93"/>
        <end position="104"/>
    </location>
</feature>
<feature type="region of interest" description="Disordered" evidence="1">
    <location>
        <begin position="1"/>
        <end position="112"/>
    </location>
</feature>
<comment type="caution">
    <text evidence="2">The sequence shown here is derived from an EMBL/GenBank/DDBJ whole genome shotgun (WGS) entry which is preliminary data.</text>
</comment>
<gene>
    <name evidence="2" type="ORF">O181_065564</name>
</gene>
<evidence type="ECO:0000256" key="1">
    <source>
        <dbReference type="SAM" id="MobiDB-lite"/>
    </source>
</evidence>
<protein>
    <submittedName>
        <fullName evidence="2">Uncharacterized protein</fullName>
    </submittedName>
</protein>
<dbReference type="EMBL" id="AVOT02032122">
    <property type="protein sequence ID" value="MBW0525849.1"/>
    <property type="molecule type" value="Genomic_DNA"/>
</dbReference>
<name>A0A9Q3I4N7_9BASI</name>
<reference evidence="2" key="1">
    <citation type="submission" date="2021-03" db="EMBL/GenBank/DDBJ databases">
        <title>Draft genome sequence of rust myrtle Austropuccinia psidii MF-1, a brazilian biotype.</title>
        <authorList>
            <person name="Quecine M.C."/>
            <person name="Pachon D.M.R."/>
            <person name="Bonatelli M.L."/>
            <person name="Correr F.H."/>
            <person name="Franceschini L.M."/>
            <person name="Leite T.F."/>
            <person name="Margarido G.R.A."/>
            <person name="Almeida C.A."/>
            <person name="Ferrarezi J.A."/>
            <person name="Labate C.A."/>
        </authorList>
    </citation>
    <scope>NUCLEOTIDE SEQUENCE</scope>
    <source>
        <strain evidence="2">MF-1</strain>
    </source>
</reference>